<accession>A0A2P6P9P5</accession>
<comment type="caution">
    <text evidence="2">The sequence shown here is derived from an EMBL/GenBank/DDBJ whole genome shotgun (WGS) entry which is preliminary data.</text>
</comment>
<feature type="compositionally biased region" description="Polar residues" evidence="1">
    <location>
        <begin position="21"/>
        <end position="34"/>
    </location>
</feature>
<dbReference type="Proteomes" id="UP000238479">
    <property type="component" value="Chromosome 7"/>
</dbReference>
<evidence type="ECO:0000313" key="3">
    <source>
        <dbReference type="Proteomes" id="UP000238479"/>
    </source>
</evidence>
<evidence type="ECO:0000313" key="2">
    <source>
        <dbReference type="EMBL" id="PRQ18653.1"/>
    </source>
</evidence>
<dbReference type="EMBL" id="PDCK01000045">
    <property type="protein sequence ID" value="PRQ18653.1"/>
    <property type="molecule type" value="Genomic_DNA"/>
</dbReference>
<keyword evidence="3" id="KW-1185">Reference proteome</keyword>
<reference evidence="2 3" key="1">
    <citation type="journal article" date="2018" name="Nat. Genet.">
        <title>The Rosa genome provides new insights in the design of modern roses.</title>
        <authorList>
            <person name="Bendahmane M."/>
        </authorList>
    </citation>
    <scope>NUCLEOTIDE SEQUENCE [LARGE SCALE GENOMIC DNA]</scope>
    <source>
        <strain evidence="3">cv. Old Blush</strain>
    </source>
</reference>
<name>A0A2P6P9P5_ROSCH</name>
<dbReference type="Gramene" id="PRQ18653">
    <property type="protein sequence ID" value="PRQ18653"/>
    <property type="gene ID" value="RchiOBHm_Chr7g0208431"/>
</dbReference>
<sequence>METQPAVMGGANHGVKQMGQLLQYTFTGSENNSQDGRKSGGDNGGSTQVMGTADLSTAMLFQVGSVQGKMEGNDKKGGRRMLKVAGSRKKGVANLPIEIEEAIDSDGGKRKLDNVLECEQQQSKKAALVSGVPEVVGAVQLPHHEQ</sequence>
<evidence type="ECO:0000256" key="1">
    <source>
        <dbReference type="SAM" id="MobiDB-lite"/>
    </source>
</evidence>
<protein>
    <submittedName>
        <fullName evidence="2">Uncharacterized protein</fullName>
    </submittedName>
</protein>
<feature type="region of interest" description="Disordered" evidence="1">
    <location>
        <begin position="21"/>
        <end position="50"/>
    </location>
</feature>
<organism evidence="2 3">
    <name type="scientific">Rosa chinensis</name>
    <name type="common">China rose</name>
    <dbReference type="NCBI Taxonomy" id="74649"/>
    <lineage>
        <taxon>Eukaryota</taxon>
        <taxon>Viridiplantae</taxon>
        <taxon>Streptophyta</taxon>
        <taxon>Embryophyta</taxon>
        <taxon>Tracheophyta</taxon>
        <taxon>Spermatophyta</taxon>
        <taxon>Magnoliopsida</taxon>
        <taxon>eudicotyledons</taxon>
        <taxon>Gunneridae</taxon>
        <taxon>Pentapetalae</taxon>
        <taxon>rosids</taxon>
        <taxon>fabids</taxon>
        <taxon>Rosales</taxon>
        <taxon>Rosaceae</taxon>
        <taxon>Rosoideae</taxon>
        <taxon>Rosoideae incertae sedis</taxon>
        <taxon>Rosa</taxon>
    </lineage>
</organism>
<gene>
    <name evidence="2" type="ORF">RchiOBHm_Chr7g0208431</name>
</gene>
<dbReference type="AlphaFoldDB" id="A0A2P6P9P5"/>
<proteinExistence type="predicted"/>